<accession>A0A2S0WLZ4</accession>
<dbReference type="OrthoDB" id="5148600at2"/>
<name>A0A2S0WLZ4_9ACTN</name>
<dbReference type="EMBL" id="CP026952">
    <property type="protein sequence ID" value="AWB92331.1"/>
    <property type="molecule type" value="Genomic_DNA"/>
</dbReference>
<evidence type="ECO:0000256" key="5">
    <source>
        <dbReference type="ARBA" id="ARBA00023136"/>
    </source>
</evidence>
<keyword evidence="10" id="KW-0479">Metal-binding</keyword>
<evidence type="ECO:0000256" key="4">
    <source>
        <dbReference type="ARBA" id="ARBA00022989"/>
    </source>
</evidence>
<feature type="transmembrane region" description="Helical" evidence="10">
    <location>
        <begin position="68"/>
        <end position="89"/>
    </location>
</feature>
<dbReference type="RefSeq" id="WP_108577976.1">
    <property type="nucleotide sequence ID" value="NZ_CP026952.1"/>
</dbReference>
<dbReference type="InterPro" id="IPR003691">
    <property type="entry name" value="FluC"/>
</dbReference>
<comment type="activity regulation">
    <text evidence="10">Na(+) is not transported, but it plays an essential structural role and its presence is essential for fluoride channel function.</text>
</comment>
<evidence type="ECO:0000256" key="3">
    <source>
        <dbReference type="ARBA" id="ARBA00022692"/>
    </source>
</evidence>
<dbReference type="GO" id="GO:0005886">
    <property type="term" value="C:plasma membrane"/>
    <property type="evidence" value="ECO:0007669"/>
    <property type="project" value="UniProtKB-SubCell"/>
</dbReference>
<dbReference type="GO" id="GO:0046872">
    <property type="term" value="F:metal ion binding"/>
    <property type="evidence" value="ECO:0007669"/>
    <property type="project" value="UniProtKB-KW"/>
</dbReference>
<accession>A0A5F2EQU3</accession>
<keyword evidence="10" id="KW-0813">Transport</keyword>
<feature type="binding site" evidence="10">
    <location>
        <position position="76"/>
    </location>
    <ligand>
        <name>Na(+)</name>
        <dbReference type="ChEBI" id="CHEBI:29101"/>
        <note>structural</note>
    </ligand>
</feature>
<keyword evidence="6 10" id="KW-0407">Ion channel</keyword>
<dbReference type="GO" id="GO:0140114">
    <property type="term" value="P:cellular detoxification of fluoride"/>
    <property type="evidence" value="ECO:0007669"/>
    <property type="project" value="UniProtKB-UniRule"/>
</dbReference>
<dbReference type="PANTHER" id="PTHR28259:SF1">
    <property type="entry name" value="FLUORIDE EXPORT PROTEIN 1-RELATED"/>
    <property type="match status" value="1"/>
</dbReference>
<comment type="catalytic activity">
    <reaction evidence="8">
        <text>fluoride(in) = fluoride(out)</text>
        <dbReference type="Rhea" id="RHEA:76159"/>
        <dbReference type="ChEBI" id="CHEBI:17051"/>
    </reaction>
    <physiologicalReaction direction="left-to-right" evidence="8">
        <dbReference type="Rhea" id="RHEA:76160"/>
    </physiologicalReaction>
</comment>
<gene>
    <name evidence="10 11" type="primary">crcB</name>
    <name evidence="10" type="synonym">fluC</name>
    <name evidence="11" type="ORF">C3E78_09030</name>
</gene>
<evidence type="ECO:0000256" key="9">
    <source>
        <dbReference type="ARBA" id="ARBA00049940"/>
    </source>
</evidence>
<keyword evidence="4 10" id="KW-1133">Transmembrane helix</keyword>
<keyword evidence="12" id="KW-1185">Reference proteome</keyword>
<dbReference type="GO" id="GO:0062054">
    <property type="term" value="F:fluoride channel activity"/>
    <property type="evidence" value="ECO:0007669"/>
    <property type="project" value="UniProtKB-UniRule"/>
</dbReference>
<dbReference type="Pfam" id="PF02537">
    <property type="entry name" value="CRCB"/>
    <property type="match status" value="1"/>
</dbReference>
<comment type="subcellular location">
    <subcellularLocation>
        <location evidence="1 10">Cell membrane</location>
        <topology evidence="1 10">Multi-pass membrane protein</topology>
    </subcellularLocation>
</comment>
<evidence type="ECO:0000256" key="1">
    <source>
        <dbReference type="ARBA" id="ARBA00004651"/>
    </source>
</evidence>
<keyword evidence="5 10" id="KW-0472">Membrane</keyword>
<evidence type="ECO:0000256" key="2">
    <source>
        <dbReference type="ARBA" id="ARBA00022475"/>
    </source>
</evidence>
<dbReference type="KEGG" id="aez:C3E78_09030"/>
<keyword evidence="10" id="KW-0915">Sodium</keyword>
<feature type="transmembrane region" description="Helical" evidence="10">
    <location>
        <begin position="101"/>
        <end position="122"/>
    </location>
</feature>
<proteinExistence type="inferred from homology"/>
<evidence type="ECO:0000256" key="8">
    <source>
        <dbReference type="ARBA" id="ARBA00035585"/>
    </source>
</evidence>
<dbReference type="PANTHER" id="PTHR28259">
    <property type="entry name" value="FLUORIDE EXPORT PROTEIN 1-RELATED"/>
    <property type="match status" value="1"/>
</dbReference>
<evidence type="ECO:0000313" key="11">
    <source>
        <dbReference type="EMBL" id="AWB92331.1"/>
    </source>
</evidence>
<feature type="binding site" evidence="10">
    <location>
        <position position="79"/>
    </location>
    <ligand>
        <name>Na(+)</name>
        <dbReference type="ChEBI" id="CHEBI:29101"/>
        <note>structural</note>
    </ligand>
</feature>
<feature type="transmembrane region" description="Helical" evidence="10">
    <location>
        <begin position="6"/>
        <end position="23"/>
    </location>
</feature>
<dbReference type="Proteomes" id="UP000244384">
    <property type="component" value="Chromosome"/>
</dbReference>
<reference evidence="12" key="1">
    <citation type="submission" date="2018-01" db="EMBL/GenBank/DDBJ databases">
        <authorList>
            <person name="Li J."/>
        </authorList>
    </citation>
    <scope>NUCLEOTIDE SEQUENCE [LARGE SCALE GENOMIC DNA]</scope>
    <source>
        <strain evidence="12">592</strain>
    </source>
</reference>
<organism evidence="11 12">
    <name type="scientific">Aeromicrobium chenweiae</name>
    <dbReference type="NCBI Taxonomy" id="2079793"/>
    <lineage>
        <taxon>Bacteria</taxon>
        <taxon>Bacillati</taxon>
        <taxon>Actinomycetota</taxon>
        <taxon>Actinomycetes</taxon>
        <taxon>Propionibacteriales</taxon>
        <taxon>Nocardioidaceae</taxon>
        <taxon>Aeromicrobium</taxon>
    </lineage>
</organism>
<sequence length="125" mass="13249">MSPLDFVLLTVMGGVGASLRYTVDAYLRARITHGFQWTTTIINASGSFVLGFLTGLTTVDLVSSNASIVIGTGLLGGYTTFSTASYETVQLIEKRRYGQAFVSGIVMLVLCVALAALGLWIGDSM</sequence>
<keyword evidence="2 10" id="KW-1003">Cell membrane</keyword>
<dbReference type="NCBIfam" id="TIGR00494">
    <property type="entry name" value="crcB"/>
    <property type="match status" value="1"/>
</dbReference>
<keyword evidence="10" id="KW-0406">Ion transport</keyword>
<evidence type="ECO:0000256" key="6">
    <source>
        <dbReference type="ARBA" id="ARBA00023303"/>
    </source>
</evidence>
<evidence type="ECO:0000256" key="10">
    <source>
        <dbReference type="HAMAP-Rule" id="MF_00454"/>
    </source>
</evidence>
<dbReference type="HAMAP" id="MF_00454">
    <property type="entry name" value="FluC"/>
    <property type="match status" value="1"/>
</dbReference>
<feature type="transmembrane region" description="Helical" evidence="10">
    <location>
        <begin position="35"/>
        <end position="56"/>
    </location>
</feature>
<comment type="function">
    <text evidence="9 10">Fluoride-specific ion channel. Important for reducing fluoride concentration in the cell, thus reducing its toxicity.</text>
</comment>
<comment type="similarity">
    <text evidence="7 10">Belongs to the fluoride channel Fluc/FEX (TC 1.A.43) family.</text>
</comment>
<dbReference type="AlphaFoldDB" id="A0A2S0WLZ4"/>
<evidence type="ECO:0000256" key="7">
    <source>
        <dbReference type="ARBA" id="ARBA00035120"/>
    </source>
</evidence>
<evidence type="ECO:0000313" key="12">
    <source>
        <dbReference type="Proteomes" id="UP000244384"/>
    </source>
</evidence>
<protein>
    <recommendedName>
        <fullName evidence="10">Fluoride-specific ion channel FluC</fullName>
    </recommendedName>
</protein>
<keyword evidence="3 10" id="KW-0812">Transmembrane</keyword>